<dbReference type="RefSeq" id="XP_021881368.1">
    <property type="nucleotide sequence ID" value="XM_022029385.1"/>
</dbReference>
<feature type="region of interest" description="Disordered" evidence="1">
    <location>
        <begin position="237"/>
        <end position="298"/>
    </location>
</feature>
<gene>
    <name evidence="3" type="ORF">BCR41DRAFT_405752</name>
</gene>
<feature type="compositionally biased region" description="Polar residues" evidence="1">
    <location>
        <begin position="121"/>
        <end position="134"/>
    </location>
</feature>
<comment type="caution">
    <text evidence="3">The sequence shown here is derived from an EMBL/GenBank/DDBJ whole genome shotgun (WGS) entry which is preliminary data.</text>
</comment>
<keyword evidence="4" id="KW-1185">Reference proteome</keyword>
<evidence type="ECO:0000313" key="3">
    <source>
        <dbReference type="EMBL" id="ORZ16021.1"/>
    </source>
</evidence>
<feature type="region of interest" description="Disordered" evidence="1">
    <location>
        <begin position="333"/>
        <end position="358"/>
    </location>
</feature>
<dbReference type="AlphaFoldDB" id="A0A1Y2GMK2"/>
<dbReference type="GeneID" id="33571228"/>
<dbReference type="Proteomes" id="UP000193648">
    <property type="component" value="Unassembled WGS sequence"/>
</dbReference>
<proteinExistence type="predicted"/>
<feature type="compositionally biased region" description="Low complexity" evidence="1">
    <location>
        <begin position="106"/>
        <end position="120"/>
    </location>
</feature>
<organism evidence="3 4">
    <name type="scientific">Lobosporangium transversale</name>
    <dbReference type="NCBI Taxonomy" id="64571"/>
    <lineage>
        <taxon>Eukaryota</taxon>
        <taxon>Fungi</taxon>
        <taxon>Fungi incertae sedis</taxon>
        <taxon>Mucoromycota</taxon>
        <taxon>Mortierellomycotina</taxon>
        <taxon>Mortierellomycetes</taxon>
        <taxon>Mortierellales</taxon>
        <taxon>Mortierellaceae</taxon>
        <taxon>Lobosporangium</taxon>
    </lineage>
</organism>
<evidence type="ECO:0000313" key="4">
    <source>
        <dbReference type="Proteomes" id="UP000193648"/>
    </source>
</evidence>
<keyword evidence="2" id="KW-0812">Transmembrane</keyword>
<accession>A0A1Y2GMK2</accession>
<dbReference type="InParanoid" id="A0A1Y2GMK2"/>
<dbReference type="OrthoDB" id="8062037at2759"/>
<dbReference type="EMBL" id="MCFF01000018">
    <property type="protein sequence ID" value="ORZ16021.1"/>
    <property type="molecule type" value="Genomic_DNA"/>
</dbReference>
<keyword evidence="2" id="KW-0472">Membrane</keyword>
<evidence type="ECO:0000256" key="1">
    <source>
        <dbReference type="SAM" id="MobiDB-lite"/>
    </source>
</evidence>
<name>A0A1Y2GMK2_9FUNG</name>
<feature type="compositionally biased region" description="Polar residues" evidence="1">
    <location>
        <begin position="246"/>
        <end position="261"/>
    </location>
</feature>
<keyword evidence="2" id="KW-1133">Transmembrane helix</keyword>
<sequence>MLTIAFKMAQCLYLCCFFVILSGFATTKLTNLTHAYPINTILRPLRPAQKDIASHDTLRSVASNSASFSPASVVDLTTGFIQKPLMQIIAPNMSFFAALDLPSPSSPSSTLSPPSTTSLPASNDSVAQENSTNGSTPLLLPTSSLAIATSQIYHVDDSQMFGAGTVSEHATGMIIYDDNKARVSFAEVKAQTERAIQHIFRSQGPENTRAFEAPLKEGLLTKRALRGFSKGEILAKIGASERQHSETSQGQQVSTKSSMNSEAPPDSTELQAEDTNSSAAFSSTKSTSTQPQQARMPTIGIMALSDPRLIKILSTSIATEGEFVIGQMTFTNRALEPNNPPTTPRNPTSTHVPPTTNEHPIADRSLGLFFWIALGFIAFIVSIWAGFGVIEARSLSHRRRQVVMENIRLRTVDQKVLDTYKIRIFQEDDIVYTDGESEDEDAKNNEKNKSDEVAATFHNTGSSHGVVDITNCLGQQQHLDLEKVVIDQENRRRCNSDTQLIGTLYHCGQRVPTRTGLGVPQIPAMDQSSYAGSARGSLGMERRGGSFDETLYGGLGASTGMQSSLFTGCHPAVKSVAAKDHNKRCHNWVGNKFGNYADFGDKNSMYDDYVQEKKYKSHAQEGWRNLEIGRDIATSYVKSNSRSDAGPKLVVKSLGGRRRRRYNQNNHT</sequence>
<feature type="region of interest" description="Disordered" evidence="1">
    <location>
        <begin position="106"/>
        <end position="139"/>
    </location>
</feature>
<evidence type="ECO:0000256" key="2">
    <source>
        <dbReference type="SAM" id="Phobius"/>
    </source>
</evidence>
<feature type="compositionally biased region" description="Polar residues" evidence="1">
    <location>
        <begin position="349"/>
        <end position="358"/>
    </location>
</feature>
<protein>
    <submittedName>
        <fullName evidence="3">Uncharacterized protein</fullName>
    </submittedName>
</protein>
<reference evidence="3 4" key="1">
    <citation type="submission" date="2016-07" db="EMBL/GenBank/DDBJ databases">
        <title>Pervasive Adenine N6-methylation of Active Genes in Fungi.</title>
        <authorList>
            <consortium name="DOE Joint Genome Institute"/>
            <person name="Mondo S.J."/>
            <person name="Dannebaum R.O."/>
            <person name="Kuo R.C."/>
            <person name="Labutti K."/>
            <person name="Haridas S."/>
            <person name="Kuo A."/>
            <person name="Salamov A."/>
            <person name="Ahrendt S.R."/>
            <person name="Lipzen A."/>
            <person name="Sullivan W."/>
            <person name="Andreopoulos W.B."/>
            <person name="Clum A."/>
            <person name="Lindquist E."/>
            <person name="Daum C."/>
            <person name="Ramamoorthy G.K."/>
            <person name="Gryganskyi A."/>
            <person name="Culley D."/>
            <person name="Magnuson J.K."/>
            <person name="James T.Y."/>
            <person name="O'Malley M.A."/>
            <person name="Stajich J.E."/>
            <person name="Spatafora J.W."/>
            <person name="Visel A."/>
            <person name="Grigoriev I.V."/>
        </authorList>
    </citation>
    <scope>NUCLEOTIDE SEQUENCE [LARGE SCALE GENOMIC DNA]</scope>
    <source>
        <strain evidence="3 4">NRRL 3116</strain>
    </source>
</reference>
<feature type="compositionally biased region" description="Low complexity" evidence="1">
    <location>
        <begin position="275"/>
        <end position="293"/>
    </location>
</feature>
<feature type="transmembrane region" description="Helical" evidence="2">
    <location>
        <begin position="368"/>
        <end position="390"/>
    </location>
</feature>